<protein>
    <submittedName>
        <fullName evidence="2">Uncharacterized protein</fullName>
    </submittedName>
</protein>
<dbReference type="EMBL" id="WNWQ01000886">
    <property type="protein sequence ID" value="KAE9963174.1"/>
    <property type="molecule type" value="Genomic_DNA"/>
</dbReference>
<dbReference type="AlphaFoldDB" id="A0A8H3YJY8"/>
<feature type="non-terminal residue" evidence="2">
    <location>
        <position position="1"/>
    </location>
</feature>
<feature type="region of interest" description="Disordered" evidence="1">
    <location>
        <begin position="1"/>
        <end position="97"/>
    </location>
</feature>
<evidence type="ECO:0000313" key="3">
    <source>
        <dbReference type="Proteomes" id="UP000433883"/>
    </source>
</evidence>
<organism evidence="2 3">
    <name type="scientific">Venturia inaequalis</name>
    <name type="common">Apple scab fungus</name>
    <dbReference type="NCBI Taxonomy" id="5025"/>
    <lineage>
        <taxon>Eukaryota</taxon>
        <taxon>Fungi</taxon>
        <taxon>Dikarya</taxon>
        <taxon>Ascomycota</taxon>
        <taxon>Pezizomycotina</taxon>
        <taxon>Dothideomycetes</taxon>
        <taxon>Pleosporomycetidae</taxon>
        <taxon>Venturiales</taxon>
        <taxon>Venturiaceae</taxon>
        <taxon>Venturia</taxon>
    </lineage>
</organism>
<gene>
    <name evidence="2" type="ORF">BLS_009558</name>
</gene>
<comment type="caution">
    <text evidence="2">The sequence shown here is derived from an EMBL/GenBank/DDBJ whole genome shotgun (WGS) entry which is preliminary data.</text>
</comment>
<feature type="compositionally biased region" description="Polar residues" evidence="1">
    <location>
        <begin position="17"/>
        <end position="26"/>
    </location>
</feature>
<evidence type="ECO:0000256" key="1">
    <source>
        <dbReference type="SAM" id="MobiDB-lite"/>
    </source>
</evidence>
<proteinExistence type="predicted"/>
<accession>A0A8H3YJY8</accession>
<feature type="compositionally biased region" description="Basic residues" evidence="1">
    <location>
        <begin position="72"/>
        <end position="82"/>
    </location>
</feature>
<sequence length="97" mass="10217">MASSDDDAPLSRGKPNGQKSAATISKSVDKAMDKANPSNGHLDAGISIRNGPVVEDMDVDEQAPATNGTSNGKRKSRGSIQKKYKEETSSEDDDVPL</sequence>
<dbReference type="Proteomes" id="UP000433883">
    <property type="component" value="Unassembled WGS sequence"/>
</dbReference>
<evidence type="ECO:0000313" key="2">
    <source>
        <dbReference type="EMBL" id="KAE9963174.1"/>
    </source>
</evidence>
<reference evidence="2 3" key="1">
    <citation type="submission" date="2019-11" db="EMBL/GenBank/DDBJ databases">
        <title>Venturia inaequalis Genome Resource.</title>
        <authorList>
            <person name="Lichtner F.J."/>
        </authorList>
    </citation>
    <scope>NUCLEOTIDE SEQUENCE [LARGE SCALE GENOMIC DNA]</scope>
    <source>
        <strain evidence="2">Bline_iso_100314</strain>
    </source>
</reference>
<name>A0A8H3YJY8_VENIN</name>